<feature type="compositionally biased region" description="Polar residues" evidence="5">
    <location>
        <begin position="496"/>
        <end position="507"/>
    </location>
</feature>
<reference evidence="7 8" key="1">
    <citation type="journal article" date="2018" name="IMA Fungus">
        <title>IMA Genome-F 9: Draft genome sequence of Annulohypoxylon stygium, Aspergillus mulundensis, Berkeleyomyces basicola (syn. Thielaviopsis basicola), Ceratocystis smalleyi, two Cercospora beticola strains, Coleophoma cylindrospora, Fusarium fracticaudum, Phialophora cf. hyalina, and Morchella septimelata.</title>
        <authorList>
            <person name="Wingfield B.D."/>
            <person name="Bills G.F."/>
            <person name="Dong Y."/>
            <person name="Huang W."/>
            <person name="Nel W.J."/>
            <person name="Swalarsk-Parry B.S."/>
            <person name="Vaghefi N."/>
            <person name="Wilken P.M."/>
            <person name="An Z."/>
            <person name="de Beer Z.W."/>
            <person name="De Vos L."/>
            <person name="Chen L."/>
            <person name="Duong T.A."/>
            <person name="Gao Y."/>
            <person name="Hammerbacher A."/>
            <person name="Kikkert J.R."/>
            <person name="Li Y."/>
            <person name="Li H."/>
            <person name="Li K."/>
            <person name="Li Q."/>
            <person name="Liu X."/>
            <person name="Ma X."/>
            <person name="Naidoo K."/>
            <person name="Pethybridge S.J."/>
            <person name="Sun J."/>
            <person name="Steenkamp E.T."/>
            <person name="van der Nest M.A."/>
            <person name="van Wyk S."/>
            <person name="Wingfield M.J."/>
            <person name="Xiong C."/>
            <person name="Yue Q."/>
            <person name="Zhang X."/>
        </authorList>
    </citation>
    <scope>NUCLEOTIDE SEQUENCE [LARGE SCALE GENOMIC DNA]</scope>
    <source>
        <strain evidence="7 8">BP 5553</strain>
    </source>
</reference>
<evidence type="ECO:0000256" key="5">
    <source>
        <dbReference type="SAM" id="MobiDB-lite"/>
    </source>
</evidence>
<dbReference type="PANTHER" id="PTHR47636">
    <property type="entry name" value="TRANSCRIPTIONAL REGULATORY PROTEIN RCO1"/>
    <property type="match status" value="1"/>
</dbReference>
<dbReference type="EMBL" id="NPIC01000007">
    <property type="protein sequence ID" value="RDL34438.1"/>
    <property type="molecule type" value="Genomic_DNA"/>
</dbReference>
<dbReference type="PROSITE" id="PS01359">
    <property type="entry name" value="ZF_PHD_1"/>
    <property type="match status" value="1"/>
</dbReference>
<organism evidence="7 8">
    <name type="scientific">Venustampulla echinocandica</name>
    <dbReference type="NCBI Taxonomy" id="2656787"/>
    <lineage>
        <taxon>Eukaryota</taxon>
        <taxon>Fungi</taxon>
        <taxon>Dikarya</taxon>
        <taxon>Ascomycota</taxon>
        <taxon>Pezizomycotina</taxon>
        <taxon>Leotiomycetes</taxon>
        <taxon>Helotiales</taxon>
        <taxon>Pleuroascaceae</taxon>
        <taxon>Venustampulla</taxon>
    </lineage>
</organism>
<comment type="caution">
    <text evidence="7">The sequence shown here is derived from an EMBL/GenBank/DDBJ whole genome shotgun (WGS) entry which is preliminary data.</text>
</comment>
<evidence type="ECO:0000313" key="8">
    <source>
        <dbReference type="Proteomes" id="UP000254866"/>
    </source>
</evidence>
<dbReference type="InterPro" id="IPR001965">
    <property type="entry name" value="Znf_PHD"/>
</dbReference>
<feature type="compositionally biased region" description="Basic residues" evidence="5">
    <location>
        <begin position="583"/>
        <end position="592"/>
    </location>
</feature>
<dbReference type="PANTHER" id="PTHR47636:SF1">
    <property type="entry name" value="TRANSCRIPTIONAL REGULATORY PROTEIN RCO1"/>
    <property type="match status" value="1"/>
</dbReference>
<feature type="compositionally biased region" description="Basic and acidic residues" evidence="5">
    <location>
        <begin position="615"/>
        <end position="634"/>
    </location>
</feature>
<dbReference type="Gene3D" id="2.30.30.1150">
    <property type="match status" value="1"/>
</dbReference>
<evidence type="ECO:0000256" key="3">
    <source>
        <dbReference type="ARBA" id="ARBA00022833"/>
    </source>
</evidence>
<feature type="compositionally biased region" description="Low complexity" evidence="5">
    <location>
        <begin position="573"/>
        <end position="582"/>
    </location>
</feature>
<dbReference type="CDD" id="cd15535">
    <property type="entry name" value="PHD1_Rco1"/>
    <property type="match status" value="1"/>
</dbReference>
<feature type="compositionally biased region" description="Polar residues" evidence="5">
    <location>
        <begin position="762"/>
        <end position="773"/>
    </location>
</feature>
<dbReference type="GO" id="GO:0008270">
    <property type="term" value="F:zinc ion binding"/>
    <property type="evidence" value="ECO:0007669"/>
    <property type="project" value="UniProtKB-KW"/>
</dbReference>
<dbReference type="Gene3D" id="3.30.40.10">
    <property type="entry name" value="Zinc/RING finger domain, C3HC4 (zinc finger)"/>
    <property type="match status" value="1"/>
</dbReference>
<feature type="compositionally biased region" description="Polar residues" evidence="5">
    <location>
        <begin position="106"/>
        <end position="123"/>
    </location>
</feature>
<sequence>MQTPSYSGRPTRSRYSSPFVTAVNNAGAEAANTVADAVEKPKTFMDKWIEPALPPPRPSFEEAGFERVGTVANMAPLGTRPSWKILKAATRGEVREGLGRAKRSEASTPEASEAPSQIITRRSLSVKPEDVELSPRTPQQQTSPRKISHKQNNSQSSGQGVFAISQSPLAAAPSMTAPVVPLATPSPLLPAFSSQVPLALDPDGEPAVDLEKTDKVVEDAVQHAVDLRRYPTAYALRMLYDEQHSDIRIVRIFEAIYNRRAVSAQVEEFMRMMKDKKKEGKKDRTAEYYFNGDGSDPPPRPIFSAVNTALTYDTPPGRLGTSGRSLSDSHARASSLHLSSLSASPHKDLDYGHISKKQKQNHFVSPYPPLNGMGFPAPSTATMNGNMNAKPETPLANGTSAEPSLEKPQRSRSVSSSSSLSSLDEQVLKSGSASASGAQHGSALSEATSNHGNEAGRGRGKKRGGRSSAPVDGRLTLDHNNNNINNTPHNTRDNSNSRYSTPADNITQQQSIPSAAAPPRPRIGPKTYTFSTITSTSTSTSSSTPTSAQIPSSAPHKSPPDITPPSPSPSPSPRASTVMARARGAKKAKAKSKAASPAEPAPIQPSAEEDADNDEASRTLRIETHNRLKREAKELANNAPAPLESFERTQIPLPAQDVETASEGGDFVSVAPSKRPTKKRMLNLRETRSKDNEGSEYLSSPNALSFQLDLAPGSAPASRAGTPSATNRPTRRAKTGSGLRVKTSPVKKKGGIVAGIPRPSGERNSPVGNGVSSENKDDNDDYCSACGGNGDLVCCDGCCRSFHFKCVDPPMVEGALPDAWFCNSCEFTHNPRPIKPSSGGFGELLGNLEKKNPSAFHLPKDVRERFEGVKTGTEGEYEDERRPNKPKTRGGYDEPPDVFRQKDNKGKAILCHRCNGAAILPSRMVISCSFCSLHWHMDCLDPPMSKEPAPDRKWRCPAHVDDLMELLPAKLGPAHRYRKIKGAPTISPSFARGTRNSGHIEIENSPSDDEDDGFYDSTQFGSVYKLPEKGLKLDFISKIKQQGGGFPPTPLLQHLKSPHHPTGWTSRTVSEQQAALNLASLAAQNPEIGDVGVLSSTLLAEAPPSVIEMIAQADATSLSNKKLSKRDRSSLAALKAIIEQTLADTTSDDDEPKAEEEVVAGDALG</sequence>
<keyword evidence="3" id="KW-0862">Zinc</keyword>
<protein>
    <recommendedName>
        <fullName evidence="6">PHD-type domain-containing protein</fullName>
    </recommendedName>
</protein>
<dbReference type="STRING" id="2656787.A0A370TGW3"/>
<feature type="compositionally biased region" description="Basic and acidic residues" evidence="5">
    <location>
        <begin position="93"/>
        <end position="105"/>
    </location>
</feature>
<feature type="compositionally biased region" description="Pro residues" evidence="5">
    <location>
        <begin position="561"/>
        <end position="572"/>
    </location>
</feature>
<dbReference type="GeneID" id="43600415"/>
<keyword evidence="2 4" id="KW-0863">Zinc-finger</keyword>
<evidence type="ECO:0000256" key="4">
    <source>
        <dbReference type="PROSITE-ProRule" id="PRU00146"/>
    </source>
</evidence>
<dbReference type="InterPro" id="IPR019786">
    <property type="entry name" value="Zinc_finger_PHD-type_CS"/>
</dbReference>
<dbReference type="OrthoDB" id="5876363at2759"/>
<feature type="compositionally biased region" description="Acidic residues" evidence="5">
    <location>
        <begin position="1146"/>
        <end position="1159"/>
    </location>
</feature>
<evidence type="ECO:0000313" key="7">
    <source>
        <dbReference type="EMBL" id="RDL34438.1"/>
    </source>
</evidence>
<dbReference type="InterPro" id="IPR052819">
    <property type="entry name" value="Chromatin_regulatory_protein"/>
</dbReference>
<feature type="compositionally biased region" description="Polar residues" evidence="5">
    <location>
        <begin position="136"/>
        <end position="159"/>
    </location>
</feature>
<feature type="compositionally biased region" description="Low complexity" evidence="5">
    <location>
        <begin position="411"/>
        <end position="423"/>
    </location>
</feature>
<keyword evidence="1" id="KW-0479">Metal-binding</keyword>
<feature type="compositionally biased region" description="Basic and acidic residues" evidence="5">
    <location>
        <begin position="683"/>
        <end position="693"/>
    </location>
</feature>
<feature type="region of interest" description="Disordered" evidence="5">
    <location>
        <begin position="1143"/>
        <end position="1165"/>
    </location>
</feature>
<evidence type="ECO:0000256" key="1">
    <source>
        <dbReference type="ARBA" id="ARBA00022723"/>
    </source>
</evidence>
<dbReference type="InterPro" id="IPR013083">
    <property type="entry name" value="Znf_RING/FYVE/PHD"/>
</dbReference>
<dbReference type="GO" id="GO:0006357">
    <property type="term" value="P:regulation of transcription by RNA polymerase II"/>
    <property type="evidence" value="ECO:0007669"/>
    <property type="project" value="TreeGrafter"/>
</dbReference>
<dbReference type="InterPro" id="IPR019787">
    <property type="entry name" value="Znf_PHD-finger"/>
</dbReference>
<feature type="compositionally biased region" description="Low complexity" evidence="5">
    <location>
        <begin position="430"/>
        <end position="445"/>
    </location>
</feature>
<name>A0A370TGW3_9HELO</name>
<dbReference type="GO" id="GO:0032221">
    <property type="term" value="C:Rpd3S complex"/>
    <property type="evidence" value="ECO:0007669"/>
    <property type="project" value="TreeGrafter"/>
</dbReference>
<feature type="region of interest" description="Disordered" evidence="5">
    <location>
        <begin position="93"/>
        <end position="159"/>
    </location>
</feature>
<dbReference type="AlphaFoldDB" id="A0A370TGW3"/>
<proteinExistence type="predicted"/>
<accession>A0A370TGW3</accession>
<feature type="region of interest" description="Disordered" evidence="5">
    <location>
        <begin position="865"/>
        <end position="899"/>
    </location>
</feature>
<feature type="region of interest" description="Disordered" evidence="5">
    <location>
        <begin position="659"/>
        <end position="776"/>
    </location>
</feature>
<dbReference type="Pfam" id="PF00628">
    <property type="entry name" value="PHD"/>
    <property type="match status" value="1"/>
</dbReference>
<keyword evidence="8" id="KW-1185">Reference proteome</keyword>
<feature type="compositionally biased region" description="Low complexity" evidence="5">
    <location>
        <begin position="531"/>
        <end position="556"/>
    </location>
</feature>
<dbReference type="SMART" id="SM00249">
    <property type="entry name" value="PHD"/>
    <property type="match status" value="2"/>
</dbReference>
<evidence type="ECO:0000256" key="2">
    <source>
        <dbReference type="ARBA" id="ARBA00022771"/>
    </source>
</evidence>
<dbReference type="RefSeq" id="XP_031867420.1">
    <property type="nucleotide sequence ID" value="XM_032016189.1"/>
</dbReference>
<dbReference type="CDD" id="cd15534">
    <property type="entry name" value="PHD2_PHF12_Rco1"/>
    <property type="match status" value="1"/>
</dbReference>
<evidence type="ECO:0000259" key="6">
    <source>
        <dbReference type="PROSITE" id="PS50016"/>
    </source>
</evidence>
<dbReference type="SUPFAM" id="SSF57903">
    <property type="entry name" value="FYVE/PHD zinc finger"/>
    <property type="match status" value="2"/>
</dbReference>
<feature type="compositionally biased region" description="Low complexity" evidence="5">
    <location>
        <begin position="478"/>
        <end position="489"/>
    </location>
</feature>
<dbReference type="PROSITE" id="PS50016">
    <property type="entry name" value="ZF_PHD_2"/>
    <property type="match status" value="1"/>
</dbReference>
<gene>
    <name evidence="7" type="ORF">BP5553_07566</name>
</gene>
<feature type="region of interest" description="Disordered" evidence="5">
    <location>
        <begin position="362"/>
        <end position="647"/>
    </location>
</feature>
<dbReference type="Proteomes" id="UP000254866">
    <property type="component" value="Unassembled WGS sequence"/>
</dbReference>
<feature type="domain" description="PHD-type" evidence="6">
    <location>
        <begin position="780"/>
        <end position="828"/>
    </location>
</feature>
<dbReference type="InterPro" id="IPR011011">
    <property type="entry name" value="Znf_FYVE_PHD"/>
</dbReference>